<gene>
    <name evidence="2" type="ORF">G8D43_002805</name>
    <name evidence="3" type="ORF">G9E37_002100</name>
    <name evidence="1" type="ORF">GNC71_004440</name>
</gene>
<dbReference type="EMBL" id="DAAVBY010000010">
    <property type="protein sequence ID" value="HAF4157737.1"/>
    <property type="molecule type" value="Genomic_DNA"/>
</dbReference>
<protein>
    <submittedName>
        <fullName evidence="2">Uncharacterized protein</fullName>
    </submittedName>
</protein>
<proteinExistence type="predicted"/>
<dbReference type="EMBL" id="DAARGA010000051">
    <property type="protein sequence ID" value="HAE2278948.1"/>
    <property type="molecule type" value="Genomic_DNA"/>
</dbReference>
<organism evidence="2">
    <name type="scientific">Salmonella enterica</name>
    <name type="common">Salmonella choleraesuis</name>
    <dbReference type="NCBI Taxonomy" id="28901"/>
    <lineage>
        <taxon>Bacteria</taxon>
        <taxon>Pseudomonadati</taxon>
        <taxon>Pseudomonadota</taxon>
        <taxon>Gammaproteobacteria</taxon>
        <taxon>Enterobacterales</taxon>
        <taxon>Enterobacteriaceae</taxon>
        <taxon>Salmonella</taxon>
    </lineage>
</organism>
<dbReference type="AlphaFoldDB" id="A0A746YH69"/>
<evidence type="ECO:0000313" key="2">
    <source>
        <dbReference type="EMBL" id="HAF4157737.1"/>
    </source>
</evidence>
<evidence type="ECO:0000313" key="3">
    <source>
        <dbReference type="EMBL" id="HAF5560348.1"/>
    </source>
</evidence>
<reference evidence="2" key="2">
    <citation type="submission" date="2020-02" db="EMBL/GenBank/DDBJ databases">
        <authorList>
            <consortium name="NCBI Pathogen Detection Project"/>
        </authorList>
    </citation>
    <scope>NUCLEOTIDE SEQUENCE</scope>
    <source>
        <strain evidence="3">CFIAFB20130189</strain>
        <strain evidence="2">CFIAFB20130204</strain>
        <strain evidence="1">N29374</strain>
    </source>
</reference>
<evidence type="ECO:0000313" key="1">
    <source>
        <dbReference type="EMBL" id="HAE2278948.1"/>
    </source>
</evidence>
<comment type="caution">
    <text evidence="2">The sequence shown here is derived from an EMBL/GenBank/DDBJ whole genome shotgun (WGS) entry which is preliminary data.</text>
</comment>
<dbReference type="EMBL" id="DAAVNV010000010">
    <property type="protein sequence ID" value="HAF5560348.1"/>
    <property type="molecule type" value="Genomic_DNA"/>
</dbReference>
<reference evidence="2" key="1">
    <citation type="journal article" date="2018" name="Genome Biol.">
        <title>SKESA: strategic k-mer extension for scrupulous assemblies.</title>
        <authorList>
            <person name="Souvorov A."/>
            <person name="Agarwala R."/>
            <person name="Lipman D.J."/>
        </authorList>
    </citation>
    <scope>NUCLEOTIDE SEQUENCE</scope>
    <source>
        <strain evidence="3">CFIAFB20130189</strain>
        <strain evidence="2">CFIAFB20130204</strain>
        <strain evidence="1">N29374</strain>
    </source>
</reference>
<name>A0A746YH69_SALER</name>
<accession>A0A746YH69</accession>
<sequence length="57" mass="6456">MVGAQKGAFRSAVFVFLLFFIVLHDDLSPAFAPKAYKWTSTEVFFMPKIQKLPTFLG</sequence>